<keyword evidence="3" id="KW-1185">Reference proteome</keyword>
<dbReference type="EMBL" id="CP053538">
    <property type="protein sequence ID" value="QJX48396.1"/>
    <property type="molecule type" value="Genomic_DNA"/>
</dbReference>
<dbReference type="AlphaFoldDB" id="A0A6M6BJX9"/>
<dbReference type="Gene3D" id="3.40.630.30">
    <property type="match status" value="1"/>
</dbReference>
<dbReference type="InterPro" id="IPR052564">
    <property type="entry name" value="N-acetyltrans/Recomb-assoc"/>
</dbReference>
<dbReference type="CDD" id="cd04301">
    <property type="entry name" value="NAT_SF"/>
    <property type="match status" value="1"/>
</dbReference>
<proteinExistence type="predicted"/>
<name>A0A6M6BJX9_9BACT</name>
<dbReference type="Proteomes" id="UP000501623">
    <property type="component" value="Chromosome"/>
</dbReference>
<dbReference type="KEGG" id="hts:HMJ29_16290"/>
<dbReference type="SUPFAM" id="SSF55729">
    <property type="entry name" value="Acyl-CoA N-acyltransferases (Nat)"/>
    <property type="match status" value="1"/>
</dbReference>
<dbReference type="PANTHER" id="PTHR43451">
    <property type="entry name" value="ACETYLTRANSFERASE (GNAT) FAMILY PROTEIN"/>
    <property type="match status" value="1"/>
</dbReference>
<gene>
    <name evidence="2" type="ORF">HMJ29_16290</name>
</gene>
<dbReference type="InterPro" id="IPR000182">
    <property type="entry name" value="GNAT_dom"/>
</dbReference>
<evidence type="ECO:0000313" key="2">
    <source>
        <dbReference type="EMBL" id="QJX48396.1"/>
    </source>
</evidence>
<dbReference type="PROSITE" id="PS51186">
    <property type="entry name" value="GNAT"/>
    <property type="match status" value="1"/>
</dbReference>
<accession>A0A6M6BJX9</accession>
<protein>
    <submittedName>
        <fullName evidence="2">GNAT family N-acetyltransferase</fullName>
    </submittedName>
</protein>
<reference evidence="2 3" key="1">
    <citation type="submission" date="2020-05" db="EMBL/GenBank/DDBJ databases">
        <title>Complete genome sequence of Hymenobacter sp. TS19 in Coasted Sand Dune.</title>
        <authorList>
            <person name="Lee J.-H."/>
            <person name="Jung J.-H."/>
            <person name="Jeong S."/>
            <person name="Zhao L."/>
            <person name="Kim M.-K."/>
            <person name="Seo H.-S."/>
            <person name="Lim S."/>
        </authorList>
    </citation>
    <scope>NUCLEOTIDE SEQUENCE [LARGE SCALE GENOMIC DNA]</scope>
    <source>
        <strain evidence="2 3">TS19</strain>
    </source>
</reference>
<dbReference type="RefSeq" id="WP_171592482.1">
    <property type="nucleotide sequence ID" value="NZ_CP053538.1"/>
</dbReference>
<feature type="domain" description="N-acetyltransferase" evidence="1">
    <location>
        <begin position="1"/>
        <end position="154"/>
    </location>
</feature>
<evidence type="ECO:0000313" key="3">
    <source>
        <dbReference type="Proteomes" id="UP000501623"/>
    </source>
</evidence>
<evidence type="ECO:0000259" key="1">
    <source>
        <dbReference type="PROSITE" id="PS51186"/>
    </source>
</evidence>
<dbReference type="PANTHER" id="PTHR43451:SF1">
    <property type="entry name" value="ACETYLTRANSFERASE"/>
    <property type="match status" value="1"/>
</dbReference>
<dbReference type="GO" id="GO:0016747">
    <property type="term" value="F:acyltransferase activity, transferring groups other than amino-acyl groups"/>
    <property type="evidence" value="ECO:0007669"/>
    <property type="project" value="InterPro"/>
</dbReference>
<dbReference type="InterPro" id="IPR016181">
    <property type="entry name" value="Acyl_CoA_acyltransferase"/>
</dbReference>
<dbReference type="Pfam" id="PF13673">
    <property type="entry name" value="Acetyltransf_10"/>
    <property type="match status" value="1"/>
</dbReference>
<organism evidence="2 3">
    <name type="scientific">Hymenobacter taeanensis</name>
    <dbReference type="NCBI Taxonomy" id="2735321"/>
    <lineage>
        <taxon>Bacteria</taxon>
        <taxon>Pseudomonadati</taxon>
        <taxon>Bacteroidota</taxon>
        <taxon>Cytophagia</taxon>
        <taxon>Cytophagales</taxon>
        <taxon>Hymenobacteraceae</taxon>
        <taxon>Hymenobacter</taxon>
    </lineage>
</organism>
<keyword evidence="2" id="KW-0808">Transferase</keyword>
<sequence>MLLRRATVADIPHIGQLFYTTITEINSADYSPAQIEAWRGGWQNTAGWQAKLEAQYFLVAEAPDGLAGFASLCPDGYLDFLFVSAQHQRQGVARELLQALLQQAAALGLSTVHTDASRTARPFFAHHGFVVERAQQPVIRGVEIPNFRMVKPLTFLHSDNQL</sequence>